<comment type="caution">
    <text evidence="1">The sequence shown here is derived from an EMBL/GenBank/DDBJ whole genome shotgun (WGS) entry which is preliminary data.</text>
</comment>
<dbReference type="AlphaFoldDB" id="A0A9P6YFQ4"/>
<accession>A0A9P6YFQ4</accession>
<evidence type="ECO:0000313" key="2">
    <source>
        <dbReference type="Proteomes" id="UP000717996"/>
    </source>
</evidence>
<dbReference type="OrthoDB" id="10285462at2759"/>
<dbReference type="Proteomes" id="UP000717996">
    <property type="component" value="Unassembled WGS sequence"/>
</dbReference>
<protein>
    <submittedName>
        <fullName evidence="1">Uncharacterized protein</fullName>
    </submittedName>
</protein>
<dbReference type="EMBL" id="JAANIT010000473">
    <property type="protein sequence ID" value="KAG1547378.1"/>
    <property type="molecule type" value="Genomic_DNA"/>
</dbReference>
<proteinExistence type="predicted"/>
<evidence type="ECO:0000313" key="1">
    <source>
        <dbReference type="EMBL" id="KAG1547378.1"/>
    </source>
</evidence>
<name>A0A9P6YFQ4_RHIOR</name>
<gene>
    <name evidence="1" type="ORF">G6F51_004300</name>
</gene>
<reference evidence="1" key="1">
    <citation type="journal article" date="2020" name="Microb. Genom.">
        <title>Genetic diversity of clinical and environmental Mucorales isolates obtained from an investigation of mucormycosis cases among solid organ transplant recipients.</title>
        <authorList>
            <person name="Nguyen M.H."/>
            <person name="Kaul D."/>
            <person name="Muto C."/>
            <person name="Cheng S.J."/>
            <person name="Richter R.A."/>
            <person name="Bruno V.M."/>
            <person name="Liu G."/>
            <person name="Beyhan S."/>
            <person name="Sundermann A.J."/>
            <person name="Mounaud S."/>
            <person name="Pasculle A.W."/>
            <person name="Nierman W.C."/>
            <person name="Driscoll E."/>
            <person name="Cumbie R."/>
            <person name="Clancy C.J."/>
            <person name="Dupont C.L."/>
        </authorList>
    </citation>
    <scope>NUCLEOTIDE SEQUENCE</scope>
    <source>
        <strain evidence="1">GL16</strain>
    </source>
</reference>
<organism evidence="1 2">
    <name type="scientific">Rhizopus oryzae</name>
    <name type="common">Mucormycosis agent</name>
    <name type="synonym">Rhizopus arrhizus var. delemar</name>
    <dbReference type="NCBI Taxonomy" id="64495"/>
    <lineage>
        <taxon>Eukaryota</taxon>
        <taxon>Fungi</taxon>
        <taxon>Fungi incertae sedis</taxon>
        <taxon>Mucoromycota</taxon>
        <taxon>Mucoromycotina</taxon>
        <taxon>Mucoromycetes</taxon>
        <taxon>Mucorales</taxon>
        <taxon>Mucorineae</taxon>
        <taxon>Rhizopodaceae</taxon>
        <taxon>Rhizopus</taxon>
    </lineage>
</organism>
<sequence>MSTRFFYEDEQGKLVNEEDNDEMAWDAESQPFHLKTLARIRFYCDAQKKQQIKENVGLDTAMEEFEESVKKPNTQLEEKHRIYLLNFYDKKSQACLVDSVCSLTEPFANFTLKKKHGPEGVEAHLNNYLNQCEDEGYQPIEYIIGLGTGTRQEFINHIINQLALNKGQMEAPTTATPYNPEIGEDLTQPDSILSLLNTDDLFDVIYNCAHQSSEPTEDPRHS</sequence>